<organism evidence="1 2">
    <name type="scientific">Protopolystoma xenopodis</name>
    <dbReference type="NCBI Taxonomy" id="117903"/>
    <lineage>
        <taxon>Eukaryota</taxon>
        <taxon>Metazoa</taxon>
        <taxon>Spiralia</taxon>
        <taxon>Lophotrochozoa</taxon>
        <taxon>Platyhelminthes</taxon>
        <taxon>Monogenea</taxon>
        <taxon>Polyopisthocotylea</taxon>
        <taxon>Polystomatidea</taxon>
        <taxon>Polystomatidae</taxon>
        <taxon>Protopolystoma</taxon>
    </lineage>
</organism>
<proteinExistence type="predicted"/>
<accession>A0A448WU44</accession>
<comment type="caution">
    <text evidence="1">The sequence shown here is derived from an EMBL/GenBank/DDBJ whole genome shotgun (WGS) entry which is preliminary data.</text>
</comment>
<name>A0A448WU44_9PLAT</name>
<reference evidence="1" key="1">
    <citation type="submission" date="2018-11" db="EMBL/GenBank/DDBJ databases">
        <authorList>
            <consortium name="Pathogen Informatics"/>
        </authorList>
    </citation>
    <scope>NUCLEOTIDE SEQUENCE</scope>
</reference>
<sequence>MWLLALMMSVTEAQTEGRRAIDPLLILTNPPFALTGQRSCESVDESLTLLSTPPSIQFSPLGSHTYPPPRMHTESSNVHCSTRRQADVNATLEPEAALAVTAM</sequence>
<dbReference type="AlphaFoldDB" id="A0A448WU44"/>
<keyword evidence="2" id="KW-1185">Reference proteome</keyword>
<dbReference type="Proteomes" id="UP000784294">
    <property type="component" value="Unassembled WGS sequence"/>
</dbReference>
<evidence type="ECO:0000313" key="1">
    <source>
        <dbReference type="EMBL" id="VEL20354.1"/>
    </source>
</evidence>
<protein>
    <submittedName>
        <fullName evidence="1">Uncharacterized protein</fullName>
    </submittedName>
</protein>
<evidence type="ECO:0000313" key="2">
    <source>
        <dbReference type="Proteomes" id="UP000784294"/>
    </source>
</evidence>
<dbReference type="EMBL" id="CAAALY010046053">
    <property type="protein sequence ID" value="VEL20354.1"/>
    <property type="molecule type" value="Genomic_DNA"/>
</dbReference>
<gene>
    <name evidence="1" type="ORF">PXEA_LOCUS13794</name>
</gene>